<feature type="region of interest" description="Disordered" evidence="15">
    <location>
        <begin position="271"/>
        <end position="354"/>
    </location>
</feature>
<dbReference type="Ensembl" id="ENSXMAT00000007026.2">
    <property type="protein sequence ID" value="ENSXMAP00000007018.2"/>
    <property type="gene ID" value="ENSXMAG00000007008.2"/>
</dbReference>
<protein>
    <recommendedName>
        <fullName evidence="3 14">Phospholipase A2</fullName>
        <ecNumber evidence="3 14">3.1.1.4</ecNumber>
    </recommendedName>
</protein>
<feature type="compositionally biased region" description="Acidic residues" evidence="15">
    <location>
        <begin position="275"/>
        <end position="284"/>
    </location>
</feature>
<dbReference type="GO" id="GO:0016042">
    <property type="term" value="P:lipid catabolic process"/>
    <property type="evidence" value="ECO:0007669"/>
    <property type="project" value="UniProtKB-KW"/>
</dbReference>
<evidence type="ECO:0000256" key="8">
    <source>
        <dbReference type="ARBA" id="ARBA00022963"/>
    </source>
</evidence>
<dbReference type="GO" id="GO:0050482">
    <property type="term" value="P:arachidonate secretion"/>
    <property type="evidence" value="ECO:0007669"/>
    <property type="project" value="InterPro"/>
</dbReference>
<accession>M3ZXS4</accession>
<feature type="active site" evidence="11">
    <location>
        <position position="145"/>
    </location>
</feature>
<dbReference type="InterPro" id="IPR001211">
    <property type="entry name" value="PLA2"/>
</dbReference>
<feature type="disulfide bond" evidence="12">
    <location>
        <begin position="82"/>
        <end position="98"/>
    </location>
</feature>
<dbReference type="eggNOG" id="KOG4087">
    <property type="taxonomic scope" value="Eukaryota"/>
</dbReference>
<dbReference type="STRING" id="8083.ENSXMAP00000007018"/>
<dbReference type="GO" id="GO:0005509">
    <property type="term" value="F:calcium ion binding"/>
    <property type="evidence" value="ECO:0007669"/>
    <property type="project" value="InterPro"/>
</dbReference>
<reference evidence="17" key="3">
    <citation type="submission" date="2025-08" db="UniProtKB">
        <authorList>
            <consortium name="Ensembl"/>
        </authorList>
    </citation>
    <scope>IDENTIFICATION</scope>
    <source>
        <strain evidence="17">JP 163 A</strain>
    </source>
</reference>
<keyword evidence="7 14" id="KW-0106">Calcium</keyword>
<evidence type="ECO:0000256" key="15">
    <source>
        <dbReference type="SAM" id="MobiDB-lite"/>
    </source>
</evidence>
<evidence type="ECO:0000256" key="2">
    <source>
        <dbReference type="ARBA" id="ARBA00004613"/>
    </source>
</evidence>
<feature type="disulfide bond" evidence="12">
    <location>
        <begin position="131"/>
        <end position="142"/>
    </location>
</feature>
<dbReference type="Pfam" id="PF00068">
    <property type="entry name" value="Phospholip_A2_1"/>
    <property type="match status" value="1"/>
</dbReference>
<dbReference type="EC" id="3.1.1.4" evidence="3 14"/>
<dbReference type="AlphaFoldDB" id="M3ZXS4"/>
<name>M3ZXS4_XIPMA</name>
<keyword evidence="4 14" id="KW-0964">Secreted</keyword>
<reference evidence="18" key="1">
    <citation type="submission" date="2012-01" db="EMBL/GenBank/DDBJ databases">
        <authorList>
            <person name="Walter R."/>
            <person name="Schartl M."/>
            <person name="Warren W."/>
        </authorList>
    </citation>
    <scope>NUCLEOTIDE SEQUENCE [LARGE SCALE GENOMIC DNA]</scope>
    <source>
        <strain evidence="18">JP 163 A</strain>
    </source>
</reference>
<feature type="region of interest" description="Disordered" evidence="15">
    <location>
        <begin position="200"/>
        <end position="244"/>
    </location>
</feature>
<keyword evidence="6 14" id="KW-0378">Hydrolase</keyword>
<feature type="disulfide bond" evidence="12">
    <location>
        <begin position="111"/>
        <end position="137"/>
    </location>
</feature>
<evidence type="ECO:0000256" key="5">
    <source>
        <dbReference type="ARBA" id="ARBA00022723"/>
    </source>
</evidence>
<evidence type="ECO:0000313" key="17">
    <source>
        <dbReference type="Ensembl" id="ENSXMAP00000007018.2"/>
    </source>
</evidence>
<keyword evidence="18" id="KW-1185">Reference proteome</keyword>
<reference evidence="18" key="2">
    <citation type="journal article" date="2013" name="Nat. Genet.">
        <title>The genome of the platyfish, Xiphophorus maculatus, provides insights into evolutionary adaptation and several complex traits.</title>
        <authorList>
            <person name="Schartl M."/>
            <person name="Walter R.B."/>
            <person name="Shen Y."/>
            <person name="Garcia T."/>
            <person name="Catchen J."/>
            <person name="Amores A."/>
            <person name="Braasch I."/>
            <person name="Chalopin D."/>
            <person name="Volff J.N."/>
            <person name="Lesch K.P."/>
            <person name="Bisazza A."/>
            <person name="Minx P."/>
            <person name="Hillier L."/>
            <person name="Wilson R.K."/>
            <person name="Fuerstenberg S."/>
            <person name="Boore J."/>
            <person name="Searle S."/>
            <person name="Postlethwait J.H."/>
            <person name="Warren W.C."/>
        </authorList>
    </citation>
    <scope>NUCLEOTIDE SEQUENCE [LARGE SCALE GENOMIC DNA]</scope>
    <source>
        <strain evidence="18">JP 163 A</strain>
    </source>
</reference>
<sequence>MFLLWIFMLPAASCTLSGSAAFCPDPEGSSRDAGHVIDCLGLRFVWLHAVFDNFPSLLSFVSRLRCASGLCPRDLEDYGCSCRHVASGNPVDPLDTCCAAHRRCYQSAAPCRQPLPLPPYNFSCSAESSSCDVGDACQQKFCECDRAAIDCATRSRYNPSLRGLTEAACSAGNAPDWLGGGVAEADGVFNRTDVLTAAERLSSAAPPPAEPDRAMSGTVESQSNPAGLDGGFITGPPEPTVLRTRPEEWEERAAERNREQQKLQSLVSNGLKEAEEVEWEDQAEDQMTQSPAEISLTSLTSPTSLTGPTSPTSLTGPTSPTSLTGPTSPTSLTGPTSPTSPGEPEKHRNQSVFF</sequence>
<dbReference type="Gene3D" id="1.20.90.10">
    <property type="entry name" value="Phospholipase A2 domain"/>
    <property type="match status" value="1"/>
</dbReference>
<dbReference type="GO" id="GO:0004623">
    <property type="term" value="F:phospholipase A2 activity"/>
    <property type="evidence" value="ECO:0007669"/>
    <property type="project" value="UniProtKB-EC"/>
</dbReference>
<keyword evidence="14" id="KW-0732">Signal</keyword>
<dbReference type="HOGENOM" id="CLU_090683_1_1_1"/>
<dbReference type="GeneTree" id="ENSGT00940000159042"/>
<keyword evidence="9 14" id="KW-0443">Lipid metabolism</keyword>
<dbReference type="PRINTS" id="PR00389">
    <property type="entry name" value="PHPHLIPASEA2"/>
</dbReference>
<comment type="catalytic activity">
    <reaction evidence="14">
        <text>a 1,2-diacyl-sn-glycero-3-phosphocholine + H2O = a 1-acyl-sn-glycero-3-phosphocholine + a fatty acid + H(+)</text>
        <dbReference type="Rhea" id="RHEA:15801"/>
        <dbReference type="ChEBI" id="CHEBI:15377"/>
        <dbReference type="ChEBI" id="CHEBI:15378"/>
        <dbReference type="ChEBI" id="CHEBI:28868"/>
        <dbReference type="ChEBI" id="CHEBI:57643"/>
        <dbReference type="ChEBI" id="CHEBI:58168"/>
        <dbReference type="EC" id="3.1.1.4"/>
    </reaction>
</comment>
<keyword evidence="10 12" id="KW-1015">Disulfide bond</keyword>
<dbReference type="PANTHER" id="PTHR11716">
    <property type="entry name" value="PHOSPHOLIPASE A2 FAMILY MEMBER"/>
    <property type="match status" value="1"/>
</dbReference>
<dbReference type="InterPro" id="IPR016090">
    <property type="entry name" value="PLA2-like_dom"/>
</dbReference>
<evidence type="ECO:0000256" key="14">
    <source>
        <dbReference type="RuleBase" id="RU361236"/>
    </source>
</evidence>
<comment type="similarity">
    <text evidence="13">Belongs to the phospholipase A2 family.</text>
</comment>
<dbReference type="PROSITE" id="PS00118">
    <property type="entry name" value="PA2_HIS"/>
    <property type="match status" value="1"/>
</dbReference>
<evidence type="ECO:0000256" key="4">
    <source>
        <dbReference type="ARBA" id="ARBA00022525"/>
    </source>
</evidence>
<feature type="compositionally biased region" description="Low complexity" evidence="15">
    <location>
        <begin position="295"/>
        <end position="342"/>
    </location>
</feature>
<dbReference type="SUPFAM" id="SSF48619">
    <property type="entry name" value="Phospholipase A2, PLA2"/>
    <property type="match status" value="1"/>
</dbReference>
<dbReference type="GO" id="GO:0005576">
    <property type="term" value="C:extracellular region"/>
    <property type="evidence" value="ECO:0007669"/>
    <property type="project" value="UniProtKB-SubCell"/>
</dbReference>
<dbReference type="InterPro" id="IPR036444">
    <property type="entry name" value="PLipase_A2_dom_sf"/>
</dbReference>
<evidence type="ECO:0000256" key="11">
    <source>
        <dbReference type="PIRSR" id="PIRSR601211-1"/>
    </source>
</evidence>
<feature type="disulfide bond" evidence="12">
    <location>
        <begin position="97"/>
        <end position="151"/>
    </location>
</feature>
<comment type="cofactor">
    <cofactor evidence="1 14">
        <name>Ca(2+)</name>
        <dbReference type="ChEBI" id="CHEBI:29108"/>
    </cofactor>
</comment>
<dbReference type="InterPro" id="IPR033113">
    <property type="entry name" value="PLA2_histidine"/>
</dbReference>
<reference evidence="17" key="4">
    <citation type="submission" date="2025-09" db="UniProtKB">
        <authorList>
            <consortium name="Ensembl"/>
        </authorList>
    </citation>
    <scope>IDENTIFICATION</scope>
    <source>
        <strain evidence="17">JP 163 A</strain>
    </source>
</reference>
<proteinExistence type="inferred from homology"/>
<dbReference type="InParanoid" id="M3ZXS4"/>
<evidence type="ECO:0000256" key="7">
    <source>
        <dbReference type="ARBA" id="ARBA00022837"/>
    </source>
</evidence>
<evidence type="ECO:0000256" key="12">
    <source>
        <dbReference type="PIRSR" id="PIRSR601211-3"/>
    </source>
</evidence>
<comment type="subcellular location">
    <subcellularLocation>
        <location evidence="2 14">Secreted</location>
    </subcellularLocation>
</comment>
<evidence type="ECO:0000256" key="9">
    <source>
        <dbReference type="ARBA" id="ARBA00023098"/>
    </source>
</evidence>
<dbReference type="Proteomes" id="UP000002852">
    <property type="component" value="Unassembled WGS sequence"/>
</dbReference>
<evidence type="ECO:0000313" key="18">
    <source>
        <dbReference type="Proteomes" id="UP000002852"/>
    </source>
</evidence>
<feature type="domain" description="Phospholipase A2-like central" evidence="16">
    <location>
        <begin position="56"/>
        <end position="170"/>
    </location>
</feature>
<evidence type="ECO:0000259" key="16">
    <source>
        <dbReference type="SMART" id="SM00085"/>
    </source>
</evidence>
<evidence type="ECO:0000256" key="3">
    <source>
        <dbReference type="ARBA" id="ARBA00013278"/>
    </source>
</evidence>
<organism evidence="17 18">
    <name type="scientific">Xiphophorus maculatus</name>
    <name type="common">Southern platyfish</name>
    <name type="synonym">Platypoecilus maculatus</name>
    <dbReference type="NCBI Taxonomy" id="8083"/>
    <lineage>
        <taxon>Eukaryota</taxon>
        <taxon>Metazoa</taxon>
        <taxon>Chordata</taxon>
        <taxon>Craniata</taxon>
        <taxon>Vertebrata</taxon>
        <taxon>Euteleostomi</taxon>
        <taxon>Actinopterygii</taxon>
        <taxon>Neopterygii</taxon>
        <taxon>Teleostei</taxon>
        <taxon>Neoteleostei</taxon>
        <taxon>Acanthomorphata</taxon>
        <taxon>Ovalentaria</taxon>
        <taxon>Atherinomorphae</taxon>
        <taxon>Cyprinodontiformes</taxon>
        <taxon>Poeciliidae</taxon>
        <taxon>Poeciliinae</taxon>
        <taxon>Xiphophorus</taxon>
    </lineage>
</organism>
<feature type="signal peptide" evidence="14">
    <location>
        <begin position="1"/>
        <end position="21"/>
    </location>
</feature>
<evidence type="ECO:0000256" key="6">
    <source>
        <dbReference type="ARBA" id="ARBA00022801"/>
    </source>
</evidence>
<feature type="disulfide bond" evidence="12">
    <location>
        <begin position="104"/>
        <end position="144"/>
    </location>
</feature>
<feature type="active site" evidence="11">
    <location>
        <position position="101"/>
    </location>
</feature>
<feature type="chain" id="PRO_5017105787" description="Phospholipase A2" evidence="14">
    <location>
        <begin position="22"/>
        <end position="354"/>
    </location>
</feature>
<evidence type="ECO:0000256" key="1">
    <source>
        <dbReference type="ARBA" id="ARBA00001913"/>
    </source>
</evidence>
<dbReference type="GO" id="GO:0006644">
    <property type="term" value="P:phospholipid metabolic process"/>
    <property type="evidence" value="ECO:0007669"/>
    <property type="project" value="InterPro"/>
</dbReference>
<keyword evidence="5" id="KW-0479">Metal-binding</keyword>
<evidence type="ECO:0000256" key="10">
    <source>
        <dbReference type="ARBA" id="ARBA00023157"/>
    </source>
</evidence>
<evidence type="ECO:0000256" key="13">
    <source>
        <dbReference type="RuleBase" id="RU003654"/>
    </source>
</evidence>
<dbReference type="PANTHER" id="PTHR11716:SF47">
    <property type="entry name" value="PHOSPHOLIPASE A2-ALPHA"/>
    <property type="match status" value="1"/>
</dbReference>
<dbReference type="SMART" id="SM00085">
    <property type="entry name" value="PA2c"/>
    <property type="match status" value="1"/>
</dbReference>
<keyword evidence="8" id="KW-0442">Lipid degradation</keyword>